<proteinExistence type="predicted"/>
<dbReference type="EMBL" id="GBXM01086624">
    <property type="protein sequence ID" value="JAH21953.1"/>
    <property type="molecule type" value="Transcribed_RNA"/>
</dbReference>
<evidence type="ECO:0000313" key="1">
    <source>
        <dbReference type="EMBL" id="JAH21953.1"/>
    </source>
</evidence>
<accession>A0A0E9R0V2</accession>
<name>A0A0E9R0V2_ANGAN</name>
<reference evidence="1" key="1">
    <citation type="submission" date="2014-11" db="EMBL/GenBank/DDBJ databases">
        <authorList>
            <person name="Amaro Gonzalez C."/>
        </authorList>
    </citation>
    <scope>NUCLEOTIDE SEQUENCE</scope>
</reference>
<reference evidence="1" key="2">
    <citation type="journal article" date="2015" name="Fish Shellfish Immunol.">
        <title>Early steps in the European eel (Anguilla anguilla)-Vibrio vulnificus interaction in the gills: Role of the RtxA13 toxin.</title>
        <authorList>
            <person name="Callol A."/>
            <person name="Pajuelo D."/>
            <person name="Ebbesson L."/>
            <person name="Teles M."/>
            <person name="MacKenzie S."/>
            <person name="Amaro C."/>
        </authorList>
    </citation>
    <scope>NUCLEOTIDE SEQUENCE</scope>
</reference>
<organism evidence="1">
    <name type="scientific">Anguilla anguilla</name>
    <name type="common">European freshwater eel</name>
    <name type="synonym">Muraena anguilla</name>
    <dbReference type="NCBI Taxonomy" id="7936"/>
    <lineage>
        <taxon>Eukaryota</taxon>
        <taxon>Metazoa</taxon>
        <taxon>Chordata</taxon>
        <taxon>Craniata</taxon>
        <taxon>Vertebrata</taxon>
        <taxon>Euteleostomi</taxon>
        <taxon>Actinopterygii</taxon>
        <taxon>Neopterygii</taxon>
        <taxon>Teleostei</taxon>
        <taxon>Anguilliformes</taxon>
        <taxon>Anguillidae</taxon>
        <taxon>Anguilla</taxon>
    </lineage>
</organism>
<sequence length="50" mass="5193">MMMITDNADIQRAALQSCQDENETSGHINQGEGADPLRIADAAAAAAVCC</sequence>
<dbReference type="AlphaFoldDB" id="A0A0E9R0V2"/>
<protein>
    <submittedName>
        <fullName evidence="1">Uncharacterized protein</fullName>
    </submittedName>
</protein>